<evidence type="ECO:0000256" key="1">
    <source>
        <dbReference type="SAM" id="MobiDB-lite"/>
    </source>
</evidence>
<protein>
    <submittedName>
        <fullName evidence="3">Uncharacterized protein</fullName>
    </submittedName>
</protein>
<reference evidence="3 4" key="1">
    <citation type="submission" date="2019-06" db="EMBL/GenBank/DDBJ databases">
        <title>New taxonomy in bacterial strain CC-CFT640, isolated from vineyard.</title>
        <authorList>
            <person name="Lin S.-Y."/>
            <person name="Tsai C.-F."/>
            <person name="Young C.-C."/>
        </authorList>
    </citation>
    <scope>NUCLEOTIDE SEQUENCE [LARGE SCALE GENOMIC DNA]</scope>
    <source>
        <strain evidence="3 4">CC-CFT640</strain>
    </source>
</reference>
<name>A0A5C8PWI9_9HYPH</name>
<gene>
    <name evidence="3" type="ORF">FHP25_01625</name>
</gene>
<keyword evidence="4" id="KW-1185">Reference proteome</keyword>
<feature type="chain" id="PRO_5022842435" evidence="2">
    <location>
        <begin position="22"/>
        <end position="217"/>
    </location>
</feature>
<feature type="compositionally biased region" description="Pro residues" evidence="1">
    <location>
        <begin position="55"/>
        <end position="66"/>
    </location>
</feature>
<evidence type="ECO:0000313" key="4">
    <source>
        <dbReference type="Proteomes" id="UP000321638"/>
    </source>
</evidence>
<dbReference type="EMBL" id="VDUZ01000001">
    <property type="protein sequence ID" value="TXL82421.1"/>
    <property type="molecule type" value="Genomic_DNA"/>
</dbReference>
<organism evidence="3 4">
    <name type="scientific">Vineibacter terrae</name>
    <dbReference type="NCBI Taxonomy" id="2586908"/>
    <lineage>
        <taxon>Bacteria</taxon>
        <taxon>Pseudomonadati</taxon>
        <taxon>Pseudomonadota</taxon>
        <taxon>Alphaproteobacteria</taxon>
        <taxon>Hyphomicrobiales</taxon>
        <taxon>Vineibacter</taxon>
    </lineage>
</organism>
<dbReference type="RefSeq" id="WP_147845126.1">
    <property type="nucleotide sequence ID" value="NZ_VDUZ01000001.1"/>
</dbReference>
<dbReference type="AlphaFoldDB" id="A0A5C8PWI9"/>
<dbReference type="Proteomes" id="UP000321638">
    <property type="component" value="Unassembled WGS sequence"/>
</dbReference>
<evidence type="ECO:0000313" key="3">
    <source>
        <dbReference type="EMBL" id="TXL82421.1"/>
    </source>
</evidence>
<accession>A0A5C8PWI9</accession>
<comment type="caution">
    <text evidence="3">The sequence shown here is derived from an EMBL/GenBank/DDBJ whole genome shotgun (WGS) entry which is preliminary data.</text>
</comment>
<dbReference type="OrthoDB" id="7376303at2"/>
<feature type="signal peptide" evidence="2">
    <location>
        <begin position="1"/>
        <end position="21"/>
    </location>
</feature>
<feature type="region of interest" description="Disordered" evidence="1">
    <location>
        <begin position="52"/>
        <end position="73"/>
    </location>
</feature>
<evidence type="ECO:0000256" key="2">
    <source>
        <dbReference type="SAM" id="SignalP"/>
    </source>
</evidence>
<sequence>MKLATLLWGLAIGVASMAAWAQGGAGDPVEQLRACAKLETAERLQCLERLSRDISPPPAAPAPAAPPAAEDSWVVSETTSPVDYTPVIIATRNARGGSAMQLFINCRGGRVELAVAIAELTRGEVPAVSYRINDGVLLPVPSGVSSSGAAVAFGGDAARLLASLPEEGTIAFRVSTRQGTTYDGEFTLNGLKAVRTKVAAACSISAPVASPPAAPRR</sequence>
<keyword evidence="2" id="KW-0732">Signal</keyword>
<proteinExistence type="predicted"/>